<evidence type="ECO:0000313" key="14">
    <source>
        <dbReference type="Proteomes" id="UP001221898"/>
    </source>
</evidence>
<dbReference type="PANTHER" id="PTHR10077:SF0">
    <property type="entry name" value="CALPASTATIN"/>
    <property type="match status" value="1"/>
</dbReference>
<sequence length="711" mass="75337">MAYAMYWTRVQAQKKAAAQAAAQAGQGDPAAVAPEINGCPAPVVKIEDSVANKVHVADPLYTLGTRLTPSDRPVPTNQQHVITPTKAVFCGGRESSLPPGYRFQGMNVPKEKTDDKPQVVPTPLSTDNALDSLSAGFTSSASIAQVEEPIITDFSLPATLSFTQPPADKRTRTEGSSMPLDDALNALGDTLAAPEPAPEPPKIDPKDIVTEDDLGTEEGVLVGEREDTLPPDYRFTEENGTDLSPPKEEKPPMDSGEALDILSGDFMSQTPVTIPAGAPKQPCMEALDMLDGDSVAAAAQLSAGTIDDLDGLSDSPSAPELALDPIPESAPDSAPEQATEITPEYTPYMATEFTHELATDSAPEVATDFGPETTLKWAPDFNSESATEFTPELDAHSTPDSTPEPAPEFTPDLALEFTLELANDSAPELDADSTPELAYKITPDLAPDFDSEPAPDLAPEFTPELAPEFTPELTPEFTPELTPEFTPESAFKFVPDFNSELAPNLAPEFTHELANDSVPELTSDTNPELAPDPSPELAPDSTSGSEPAPDLAPEFTPELANDSVPELNADSTPDPIPELAPEFTPELTSDTNPELAPVPNPELAPDPSPELAPDSTPVLAPEFTPVLAPEFTPELGADSSPKSVREPATVPSKDIIQVRLHNDPPSGHPDPKGGHGACPELNIQGQPEAQLTLSGNRQTEGRRDEGTELQI</sequence>
<evidence type="ECO:0000256" key="10">
    <source>
        <dbReference type="ARBA" id="ARBA00022990"/>
    </source>
</evidence>
<dbReference type="InterPro" id="IPR026998">
    <property type="entry name" value="Calpastatin"/>
</dbReference>
<evidence type="ECO:0000256" key="8">
    <source>
        <dbReference type="ARBA" id="ARBA00022737"/>
    </source>
</evidence>
<dbReference type="EMBL" id="JAINUG010000069">
    <property type="protein sequence ID" value="KAJ8401555.1"/>
    <property type="molecule type" value="Genomic_DNA"/>
</dbReference>
<evidence type="ECO:0000256" key="12">
    <source>
        <dbReference type="SAM" id="MobiDB-lite"/>
    </source>
</evidence>
<dbReference type="GO" id="GO:0010859">
    <property type="term" value="F:calcium-dependent cysteine-type endopeptidase inhibitor activity"/>
    <property type="evidence" value="ECO:0007669"/>
    <property type="project" value="TreeGrafter"/>
</dbReference>
<protein>
    <recommendedName>
        <fullName evidence="3">Calpastatin</fullName>
    </recommendedName>
    <alternativeName>
        <fullName evidence="11">Calpain inhibitor</fullName>
    </alternativeName>
</protein>
<keyword evidence="4" id="KW-1017">Isopeptide bond</keyword>
<comment type="caution">
    <text evidence="13">The sequence shown here is derived from an EMBL/GenBank/DDBJ whole genome shotgun (WGS) entry which is preliminary data.</text>
</comment>
<organism evidence="13 14">
    <name type="scientific">Aldrovandia affinis</name>
    <dbReference type="NCBI Taxonomy" id="143900"/>
    <lineage>
        <taxon>Eukaryota</taxon>
        <taxon>Metazoa</taxon>
        <taxon>Chordata</taxon>
        <taxon>Craniata</taxon>
        <taxon>Vertebrata</taxon>
        <taxon>Euteleostomi</taxon>
        <taxon>Actinopterygii</taxon>
        <taxon>Neopterygii</taxon>
        <taxon>Teleostei</taxon>
        <taxon>Notacanthiformes</taxon>
        <taxon>Halosauridae</taxon>
        <taxon>Aldrovandia</taxon>
    </lineage>
</organism>
<dbReference type="Proteomes" id="UP001221898">
    <property type="component" value="Unassembled WGS sequence"/>
</dbReference>
<feature type="region of interest" description="Disordered" evidence="12">
    <location>
        <begin position="190"/>
        <end position="209"/>
    </location>
</feature>
<feature type="region of interest" description="Disordered" evidence="12">
    <location>
        <begin position="505"/>
        <end position="711"/>
    </location>
</feature>
<feature type="region of interest" description="Disordered" evidence="12">
    <location>
        <begin position="307"/>
        <end position="342"/>
    </location>
</feature>
<feature type="compositionally biased region" description="Pro residues" evidence="12">
    <location>
        <begin position="596"/>
        <end position="610"/>
    </location>
</feature>
<dbReference type="Pfam" id="PF00748">
    <property type="entry name" value="Calpain_inhib"/>
    <property type="match status" value="1"/>
</dbReference>
<feature type="region of interest" description="Disordered" evidence="12">
    <location>
        <begin position="162"/>
        <end position="182"/>
    </location>
</feature>
<keyword evidence="7" id="KW-0789">Thiol protease inhibitor</keyword>
<keyword evidence="10" id="KW-0007">Acetylation</keyword>
<keyword evidence="6" id="KW-0646">Protease inhibitor</keyword>
<feature type="region of interest" description="Disordered" evidence="12">
    <location>
        <begin position="365"/>
        <end position="409"/>
    </location>
</feature>
<dbReference type="AlphaFoldDB" id="A0AAD7SFC1"/>
<gene>
    <name evidence="13" type="ORF">AAFF_G00378720</name>
</gene>
<evidence type="ECO:0000256" key="9">
    <source>
        <dbReference type="ARBA" id="ARBA00022843"/>
    </source>
</evidence>
<evidence type="ECO:0000256" key="1">
    <source>
        <dbReference type="ARBA" id="ARBA00002637"/>
    </source>
</evidence>
<feature type="compositionally biased region" description="Basic and acidic residues" evidence="12">
    <location>
        <begin position="699"/>
        <end position="711"/>
    </location>
</feature>
<evidence type="ECO:0000256" key="11">
    <source>
        <dbReference type="ARBA" id="ARBA00033013"/>
    </source>
</evidence>
<evidence type="ECO:0000256" key="4">
    <source>
        <dbReference type="ARBA" id="ARBA00022499"/>
    </source>
</evidence>
<feature type="compositionally biased region" description="Polar residues" evidence="12">
    <location>
        <begin position="683"/>
        <end position="698"/>
    </location>
</feature>
<evidence type="ECO:0000256" key="6">
    <source>
        <dbReference type="ARBA" id="ARBA00022690"/>
    </source>
</evidence>
<keyword evidence="5" id="KW-0597">Phosphoprotein</keyword>
<evidence type="ECO:0000313" key="13">
    <source>
        <dbReference type="EMBL" id="KAJ8401555.1"/>
    </source>
</evidence>
<dbReference type="InterPro" id="IPR001259">
    <property type="entry name" value="Prot_inh_calpain"/>
</dbReference>
<evidence type="ECO:0000256" key="5">
    <source>
        <dbReference type="ARBA" id="ARBA00022553"/>
    </source>
</evidence>
<dbReference type="GO" id="GO:0005737">
    <property type="term" value="C:cytoplasm"/>
    <property type="evidence" value="ECO:0007669"/>
    <property type="project" value="TreeGrafter"/>
</dbReference>
<dbReference type="PANTHER" id="PTHR10077">
    <property type="entry name" value="CALPASTATIN"/>
    <property type="match status" value="1"/>
</dbReference>
<proteinExistence type="inferred from homology"/>
<keyword evidence="9" id="KW-0832">Ubl conjugation</keyword>
<feature type="region of interest" description="Disordered" evidence="12">
    <location>
        <begin position="230"/>
        <end position="259"/>
    </location>
</feature>
<reference evidence="13" key="1">
    <citation type="journal article" date="2023" name="Science">
        <title>Genome structures resolve the early diversification of teleost fishes.</title>
        <authorList>
            <person name="Parey E."/>
            <person name="Louis A."/>
            <person name="Montfort J."/>
            <person name="Bouchez O."/>
            <person name="Roques C."/>
            <person name="Iampietro C."/>
            <person name="Lluch J."/>
            <person name="Castinel A."/>
            <person name="Donnadieu C."/>
            <person name="Desvignes T."/>
            <person name="Floi Bucao C."/>
            <person name="Jouanno E."/>
            <person name="Wen M."/>
            <person name="Mejri S."/>
            <person name="Dirks R."/>
            <person name="Jansen H."/>
            <person name="Henkel C."/>
            <person name="Chen W.J."/>
            <person name="Zahm M."/>
            <person name="Cabau C."/>
            <person name="Klopp C."/>
            <person name="Thompson A.W."/>
            <person name="Robinson-Rechavi M."/>
            <person name="Braasch I."/>
            <person name="Lecointre G."/>
            <person name="Bobe J."/>
            <person name="Postlethwait J.H."/>
            <person name="Berthelot C."/>
            <person name="Roest Crollius H."/>
            <person name="Guiguen Y."/>
        </authorList>
    </citation>
    <scope>NUCLEOTIDE SEQUENCE</scope>
    <source>
        <strain evidence="13">NC1722</strain>
    </source>
</reference>
<evidence type="ECO:0000256" key="7">
    <source>
        <dbReference type="ARBA" id="ARBA00022704"/>
    </source>
</evidence>
<keyword evidence="14" id="KW-1185">Reference proteome</keyword>
<accession>A0AAD7SFC1</accession>
<name>A0AAD7SFC1_9TELE</name>
<feature type="region of interest" description="Disordered" evidence="12">
    <location>
        <begin position="470"/>
        <end position="489"/>
    </location>
</feature>
<evidence type="ECO:0000256" key="2">
    <source>
        <dbReference type="ARBA" id="ARBA00009487"/>
    </source>
</evidence>
<comment type="similarity">
    <text evidence="2">Belongs to the protease inhibitor I27 (calpastatin) family.</text>
</comment>
<comment type="function">
    <text evidence="1">Specific inhibition of calpain (calcium-dependent cysteine protease). Plays a key role in postmortem tenderization of meat and have been proposed to be involved in muscle protein degradation in living tissue.</text>
</comment>
<evidence type="ECO:0000256" key="3">
    <source>
        <dbReference type="ARBA" id="ARBA00017619"/>
    </source>
</evidence>
<keyword evidence="8" id="KW-0677">Repeat</keyword>